<feature type="transmembrane region" description="Helical" evidence="1">
    <location>
        <begin position="12"/>
        <end position="31"/>
    </location>
</feature>
<reference evidence="2 3" key="2">
    <citation type="submission" date="2018-11" db="EMBL/GenBank/DDBJ databases">
        <authorList>
            <consortium name="Pathogen Informatics"/>
        </authorList>
    </citation>
    <scope>NUCLEOTIDE SEQUENCE [LARGE SCALE GENOMIC DNA]</scope>
</reference>
<evidence type="ECO:0000313" key="3">
    <source>
        <dbReference type="Proteomes" id="UP000280834"/>
    </source>
</evidence>
<protein>
    <submittedName>
        <fullName evidence="4">FIST domain-containing protein</fullName>
    </submittedName>
</protein>
<keyword evidence="3" id="KW-1185">Reference proteome</keyword>
<gene>
    <name evidence="2" type="ORF">BTMF_LOCUS4580</name>
</gene>
<keyword evidence="1" id="KW-1133">Transmembrane helix</keyword>
<organism evidence="4">
    <name type="scientific">Brugia timori</name>
    <dbReference type="NCBI Taxonomy" id="42155"/>
    <lineage>
        <taxon>Eukaryota</taxon>
        <taxon>Metazoa</taxon>
        <taxon>Ecdysozoa</taxon>
        <taxon>Nematoda</taxon>
        <taxon>Chromadorea</taxon>
        <taxon>Rhabditida</taxon>
        <taxon>Spirurina</taxon>
        <taxon>Spiruromorpha</taxon>
        <taxon>Filarioidea</taxon>
        <taxon>Onchocercidae</taxon>
        <taxon>Brugia</taxon>
    </lineage>
</organism>
<evidence type="ECO:0000313" key="2">
    <source>
        <dbReference type="EMBL" id="VDO17021.1"/>
    </source>
</evidence>
<dbReference type="AlphaFoldDB" id="A0A0R3QG00"/>
<sequence length="112" mass="12198">MEEDYVLGREKRSPLVMVLGCSTGLTGVSFVNSISQFRKSGAAVTVGTVALITGRQTVSFVQRFLDALRTAASQQMTFDEAFLQVKREMLADGNPFVLSLVAYGDSGWELQV</sequence>
<dbReference type="EMBL" id="UZAG01004579">
    <property type="protein sequence ID" value="VDO17021.1"/>
    <property type="molecule type" value="Genomic_DNA"/>
</dbReference>
<proteinExistence type="predicted"/>
<keyword evidence="1" id="KW-0472">Membrane</keyword>
<reference evidence="4" key="1">
    <citation type="submission" date="2017-02" db="UniProtKB">
        <authorList>
            <consortium name="WormBaseParasite"/>
        </authorList>
    </citation>
    <scope>IDENTIFICATION</scope>
</reference>
<dbReference type="WBParaSite" id="BTMF_0000529901-mRNA-1">
    <property type="protein sequence ID" value="BTMF_0000529901-mRNA-1"/>
    <property type="gene ID" value="BTMF_0000529901"/>
</dbReference>
<name>A0A0R3QG00_9BILA</name>
<evidence type="ECO:0000313" key="4">
    <source>
        <dbReference type="WBParaSite" id="BTMF_0000529901-mRNA-1"/>
    </source>
</evidence>
<evidence type="ECO:0000256" key="1">
    <source>
        <dbReference type="SAM" id="Phobius"/>
    </source>
</evidence>
<keyword evidence="1" id="KW-0812">Transmembrane</keyword>
<accession>A0A0R3QG00</accession>
<dbReference type="Proteomes" id="UP000280834">
    <property type="component" value="Unassembled WGS sequence"/>
</dbReference>